<evidence type="ECO:0000313" key="6">
    <source>
        <dbReference type="Proteomes" id="UP001189122"/>
    </source>
</evidence>
<evidence type="ECO:0000256" key="1">
    <source>
        <dbReference type="ARBA" id="ARBA00008542"/>
    </source>
</evidence>
<proteinExistence type="inferred from homology"/>
<protein>
    <recommendedName>
        <fullName evidence="4">DJ-1/PfpI domain-containing protein</fullName>
    </recommendedName>
</protein>
<dbReference type="PANTHER" id="PTHR48094:SF12">
    <property type="entry name" value="PARKINSON DISEASE PROTEIN 7 HOMOLOG"/>
    <property type="match status" value="1"/>
</dbReference>
<dbReference type="EMBL" id="CACRZD030000006">
    <property type="protein sequence ID" value="CAA6661065.1"/>
    <property type="molecule type" value="Genomic_DNA"/>
</dbReference>
<feature type="domain" description="DJ-1/PfpI" evidence="4">
    <location>
        <begin position="295"/>
        <end position="379"/>
    </location>
</feature>
<name>A0A7I8ITD9_SPIIN</name>
<feature type="domain" description="DJ-1/PfpI" evidence="4">
    <location>
        <begin position="209"/>
        <end position="275"/>
    </location>
</feature>
<feature type="domain" description="DJ-1/PfpI" evidence="4">
    <location>
        <begin position="27"/>
        <end position="178"/>
    </location>
</feature>
<dbReference type="InterPro" id="IPR006287">
    <property type="entry name" value="DJ-1"/>
</dbReference>
<dbReference type="GO" id="GO:0005737">
    <property type="term" value="C:cytoplasm"/>
    <property type="evidence" value="ECO:0007669"/>
    <property type="project" value="UniProtKB-ARBA"/>
</dbReference>
<sequence length="592" mass="64173">MFCFFFGCFAQLWRPPVMDSLGARPGANGTEPMEAVIIIDVLRRAGADVTVASVEKDIRVYGSWGVKLDADALVANCAGTHFDLISIPGGMPGSATLRDCAILEEMVKKHVADGGLYAAICAAPAVVLGSWGLLTGLQATCYPSFMEKLPADVTAVESRVQVDGKAITSRGAGTGIEFRDIGYASHHGEEFSLAELNPIEWKIGTTPQIFVALADGVEEMEAVMIIDILRRAKANVVAVSIEDKLEILASRKTKLVADMLFEDAAKLQFDLILLPEHAESSNLLPIIPSSGFRVGSAAPGRFADSEKLVSLLKEQAASSKFYGAVCASPAMAKKATSYPAMWSSLSDPSESQNRVLVDGNLITSQGPGSSMEFALAVVEKLFGRQRPSTSPRAWSSSEVSMNCVFSLKKMLRKSPKTGFLLFYTVFLHLSQRTAKARTLYPATKPAITPALVHLLAPSKPSLPRNISPSTTQAPPSRCRHILLPPPPVLVDQKGLEGVLEQAQVVHEYPLPGDALLSYEVPGEEEEAPEQPRRRRAPHHEAGRQRGHAGEQGVRCGHRQPHHQREEEKPVELPPKAHKPVHRCRVEQRGGEQ</sequence>
<accession>A0A7I8ITD9</accession>
<keyword evidence="6" id="KW-1185">Reference proteome</keyword>
<organism evidence="5">
    <name type="scientific">Spirodela intermedia</name>
    <name type="common">Intermediate duckweed</name>
    <dbReference type="NCBI Taxonomy" id="51605"/>
    <lineage>
        <taxon>Eukaryota</taxon>
        <taxon>Viridiplantae</taxon>
        <taxon>Streptophyta</taxon>
        <taxon>Embryophyta</taxon>
        <taxon>Tracheophyta</taxon>
        <taxon>Spermatophyta</taxon>
        <taxon>Magnoliopsida</taxon>
        <taxon>Liliopsida</taxon>
        <taxon>Araceae</taxon>
        <taxon>Lemnoideae</taxon>
        <taxon>Spirodela</taxon>
    </lineage>
</organism>
<dbReference type="Proteomes" id="UP001189122">
    <property type="component" value="Unassembled WGS sequence"/>
</dbReference>
<evidence type="ECO:0000256" key="2">
    <source>
        <dbReference type="ARBA" id="ARBA00022737"/>
    </source>
</evidence>
<evidence type="ECO:0000256" key="3">
    <source>
        <dbReference type="SAM" id="MobiDB-lite"/>
    </source>
</evidence>
<dbReference type="Pfam" id="PF01965">
    <property type="entry name" value="DJ-1_PfpI"/>
    <property type="match status" value="3"/>
</dbReference>
<dbReference type="PANTHER" id="PTHR48094">
    <property type="entry name" value="PROTEIN/NUCLEIC ACID DEGLYCASE DJ-1-RELATED"/>
    <property type="match status" value="1"/>
</dbReference>
<feature type="compositionally biased region" description="Basic and acidic residues" evidence="3">
    <location>
        <begin position="583"/>
        <end position="592"/>
    </location>
</feature>
<dbReference type="InterPro" id="IPR029062">
    <property type="entry name" value="Class_I_gatase-like"/>
</dbReference>
<evidence type="ECO:0000313" key="5">
    <source>
        <dbReference type="EMBL" id="CAA2621358.1"/>
    </source>
</evidence>
<keyword evidence="2" id="KW-0677">Repeat</keyword>
<dbReference type="InterPro" id="IPR050325">
    <property type="entry name" value="Prot/Nucl_acid_deglycase"/>
</dbReference>
<dbReference type="EMBL" id="LR743593">
    <property type="protein sequence ID" value="CAA2621358.1"/>
    <property type="molecule type" value="Genomic_DNA"/>
</dbReference>
<dbReference type="NCBIfam" id="TIGR01383">
    <property type="entry name" value="not_thiJ"/>
    <property type="match status" value="1"/>
</dbReference>
<dbReference type="GO" id="GO:1903189">
    <property type="term" value="P:glyoxal metabolic process"/>
    <property type="evidence" value="ECO:0007669"/>
    <property type="project" value="TreeGrafter"/>
</dbReference>
<comment type="similarity">
    <text evidence="1">Belongs to the peptidase C56 family.</text>
</comment>
<dbReference type="FunFam" id="3.40.50.880:FF:000015">
    <property type="entry name" value="Protein DJ-1 homolog C"/>
    <property type="match status" value="1"/>
</dbReference>
<dbReference type="AlphaFoldDB" id="A0A7I8ITD9"/>
<dbReference type="SUPFAM" id="SSF52317">
    <property type="entry name" value="Class I glutamine amidotransferase-like"/>
    <property type="match status" value="2"/>
</dbReference>
<feature type="region of interest" description="Disordered" evidence="3">
    <location>
        <begin position="521"/>
        <end position="592"/>
    </location>
</feature>
<evidence type="ECO:0000259" key="4">
    <source>
        <dbReference type="Pfam" id="PF01965"/>
    </source>
</evidence>
<gene>
    <name evidence="5" type="ORF">SI7747_06007463</name>
</gene>
<dbReference type="InterPro" id="IPR002818">
    <property type="entry name" value="DJ-1/PfpI"/>
</dbReference>
<reference evidence="5 6" key="1">
    <citation type="submission" date="2019-12" db="EMBL/GenBank/DDBJ databases">
        <authorList>
            <person name="Scholz U."/>
            <person name="Mascher M."/>
            <person name="Fiebig A."/>
        </authorList>
    </citation>
    <scope>NUCLEOTIDE SEQUENCE</scope>
</reference>
<dbReference type="CDD" id="cd03135">
    <property type="entry name" value="GATase1_DJ-1"/>
    <property type="match status" value="2"/>
</dbReference>
<dbReference type="Gene3D" id="3.40.50.880">
    <property type="match status" value="2"/>
</dbReference>